<feature type="region of interest" description="Disordered" evidence="1">
    <location>
        <begin position="1"/>
        <end position="34"/>
    </location>
</feature>
<accession>A0A8D9BCK2</accession>
<name>A0A8D9BCK2_9HEMI</name>
<feature type="compositionally biased region" description="Low complexity" evidence="1">
    <location>
        <begin position="10"/>
        <end position="21"/>
    </location>
</feature>
<evidence type="ECO:0000256" key="1">
    <source>
        <dbReference type="SAM" id="MobiDB-lite"/>
    </source>
</evidence>
<proteinExistence type="predicted"/>
<dbReference type="EMBL" id="HBUF01618434">
    <property type="protein sequence ID" value="CAG6780442.1"/>
    <property type="molecule type" value="Transcribed_RNA"/>
</dbReference>
<dbReference type="AlphaFoldDB" id="A0A8D9BCK2"/>
<reference evidence="2" key="1">
    <citation type="submission" date="2021-05" db="EMBL/GenBank/DDBJ databases">
        <authorList>
            <person name="Alioto T."/>
            <person name="Alioto T."/>
            <person name="Gomez Garrido J."/>
        </authorList>
    </citation>
    <scope>NUCLEOTIDE SEQUENCE</scope>
</reference>
<evidence type="ECO:0000313" key="2">
    <source>
        <dbReference type="EMBL" id="CAG6780442.1"/>
    </source>
</evidence>
<evidence type="ECO:0008006" key="3">
    <source>
        <dbReference type="Google" id="ProtNLM"/>
    </source>
</evidence>
<sequence>MTDLTTKFNSGVSSPPIGSPGRTVMSNANDTRRKPIEKTRICTWNVKTLAKSGKLENALQEMNRMNINIMGISEMRWLDSGIRQVKTTLSTTPETQKEFMSMEWES</sequence>
<protein>
    <recommendedName>
        <fullName evidence="3">Craniofacial development protein 2-like</fullName>
    </recommendedName>
</protein>
<organism evidence="2">
    <name type="scientific">Cacopsylla melanoneura</name>
    <dbReference type="NCBI Taxonomy" id="428564"/>
    <lineage>
        <taxon>Eukaryota</taxon>
        <taxon>Metazoa</taxon>
        <taxon>Ecdysozoa</taxon>
        <taxon>Arthropoda</taxon>
        <taxon>Hexapoda</taxon>
        <taxon>Insecta</taxon>
        <taxon>Pterygota</taxon>
        <taxon>Neoptera</taxon>
        <taxon>Paraneoptera</taxon>
        <taxon>Hemiptera</taxon>
        <taxon>Sternorrhyncha</taxon>
        <taxon>Psylloidea</taxon>
        <taxon>Psyllidae</taxon>
        <taxon>Psyllinae</taxon>
        <taxon>Cacopsylla</taxon>
    </lineage>
</organism>